<dbReference type="eggNOG" id="COG0824">
    <property type="taxonomic scope" value="Bacteria"/>
</dbReference>
<dbReference type="AlphaFoldDB" id="A0A1U9YXF1"/>
<keyword evidence="2" id="KW-1185">Reference proteome</keyword>
<dbReference type="EMBL" id="CP020330">
    <property type="protein sequence ID" value="AQZ50042.1"/>
    <property type="molecule type" value="Genomic_DNA"/>
</dbReference>
<evidence type="ECO:0000313" key="1">
    <source>
        <dbReference type="EMBL" id="AQZ50042.1"/>
    </source>
</evidence>
<dbReference type="CDD" id="cd00586">
    <property type="entry name" value="4HBT"/>
    <property type="match status" value="1"/>
</dbReference>
<dbReference type="STRING" id="1122214.Mame_00666"/>
<proteinExistence type="predicted"/>
<dbReference type="GO" id="GO:0018739">
    <property type="term" value="F:4-hydroxybenzoyl-CoA thioesterase activity"/>
    <property type="evidence" value="ECO:0007669"/>
    <property type="project" value="UniProtKB-EC"/>
</dbReference>
<organism evidence="1 2">
    <name type="scientific">Martelella mediterranea DSM 17316</name>
    <dbReference type="NCBI Taxonomy" id="1122214"/>
    <lineage>
        <taxon>Bacteria</taxon>
        <taxon>Pseudomonadati</taxon>
        <taxon>Pseudomonadota</taxon>
        <taxon>Alphaproteobacteria</taxon>
        <taxon>Hyphomicrobiales</taxon>
        <taxon>Aurantimonadaceae</taxon>
        <taxon>Martelella</taxon>
    </lineage>
</organism>
<protein>
    <submittedName>
        <fullName evidence="1">4-hydroxybenzoyl-CoA thioesterase</fullName>
        <ecNumber evidence="1">3.1.2.23</ecNumber>
    </submittedName>
</protein>
<dbReference type="EC" id="3.1.2.23" evidence="1"/>
<dbReference type="SUPFAM" id="SSF54637">
    <property type="entry name" value="Thioesterase/thiol ester dehydrase-isomerase"/>
    <property type="match status" value="1"/>
</dbReference>
<dbReference type="KEGG" id="mmed:Mame_00666"/>
<reference evidence="1 2" key="1">
    <citation type="submission" date="2017-03" db="EMBL/GenBank/DDBJ databases">
        <title>Foreign affairs: Plasmid Transfer between Roseobacters and Rhizobia.</title>
        <authorList>
            <person name="Bartling P."/>
            <person name="Bunk B."/>
            <person name="Overmann J."/>
            <person name="Brinkmann H."/>
            <person name="Petersen J."/>
        </authorList>
    </citation>
    <scope>NUCLEOTIDE SEQUENCE [LARGE SCALE GENOMIC DNA]</scope>
    <source>
        <strain evidence="1 2">MACL11</strain>
    </source>
</reference>
<dbReference type="OrthoDB" id="7204167at2"/>
<dbReference type="InterPro" id="IPR029069">
    <property type="entry name" value="HotDog_dom_sf"/>
</dbReference>
<accession>A0A1U9YXF1</accession>
<keyword evidence="1" id="KW-0378">Hydrolase</keyword>
<sequence>MTFEMKQKVLFKHCDPAGIVFFPRYFEMMNDCVETFFSEVLEWPFEEFIGREGVPTAAIETRFTAPSLHGDHLVIALDVEHVGRTSFTYRMTAWCGDEKRFETKARLVFVNDSGRPQPWPEAIRAKLEAALEPAA</sequence>
<dbReference type="Pfam" id="PF13279">
    <property type="entry name" value="4HBT_2"/>
    <property type="match status" value="1"/>
</dbReference>
<name>A0A1U9YXF1_9HYPH</name>
<evidence type="ECO:0000313" key="2">
    <source>
        <dbReference type="Proteomes" id="UP000191135"/>
    </source>
</evidence>
<dbReference type="Proteomes" id="UP000191135">
    <property type="component" value="Chromosome"/>
</dbReference>
<gene>
    <name evidence="1" type="ORF">Mame_00666</name>
</gene>
<dbReference type="Gene3D" id="3.10.129.10">
    <property type="entry name" value="Hotdog Thioesterase"/>
    <property type="match status" value="1"/>
</dbReference>